<comment type="similarity">
    <text evidence="1 3">Belongs to the short-chain dehydrogenases/reductases (SDR) family.</text>
</comment>
<dbReference type="EMBL" id="BAAAZC010000006">
    <property type="protein sequence ID" value="GAA3962188.1"/>
    <property type="molecule type" value="Genomic_DNA"/>
</dbReference>
<sequence>MKKQTVIVTGASSGIGLAVAQYFLQRGDNVVINSSSAVKLQKAFEELGAGDNVALVAGDISDKNTGIRLVEKAMEKFGSVDVLVNNAGIFGTKPFLEVDEAYLDTFLNTNLKGTYFTTQAVIPQMLKQHDGVVINIGTPLVNHALGGLPTTAPLTSKGAIHSLTIQLAAEFGKRNIRINTVAPGVIRTPMHLNGDEDNSDQSAGIHLVNRVGEVEDIAEMVYTIAKSNFINGAIINVDGGMSAGHNLN</sequence>
<dbReference type="RefSeq" id="WP_259091847.1">
    <property type="nucleotide sequence ID" value="NZ_BAAAZC010000006.1"/>
</dbReference>
<dbReference type="PRINTS" id="PR00080">
    <property type="entry name" value="SDRFAMILY"/>
</dbReference>
<evidence type="ECO:0000256" key="1">
    <source>
        <dbReference type="ARBA" id="ARBA00006484"/>
    </source>
</evidence>
<keyword evidence="5" id="KW-1185">Reference proteome</keyword>
<dbReference type="CDD" id="cd05233">
    <property type="entry name" value="SDR_c"/>
    <property type="match status" value="1"/>
</dbReference>
<organism evidence="4 5">
    <name type="scientific">Mucilaginibacter dorajii</name>
    <dbReference type="NCBI Taxonomy" id="692994"/>
    <lineage>
        <taxon>Bacteria</taxon>
        <taxon>Pseudomonadati</taxon>
        <taxon>Bacteroidota</taxon>
        <taxon>Sphingobacteriia</taxon>
        <taxon>Sphingobacteriales</taxon>
        <taxon>Sphingobacteriaceae</taxon>
        <taxon>Mucilaginibacter</taxon>
    </lineage>
</organism>
<comment type="caution">
    <text evidence="4">The sequence shown here is derived from an EMBL/GenBank/DDBJ whole genome shotgun (WGS) entry which is preliminary data.</text>
</comment>
<gene>
    <name evidence="4" type="ORF">GCM10022210_07620</name>
</gene>
<proteinExistence type="inferred from homology"/>
<dbReference type="Proteomes" id="UP001500742">
    <property type="component" value="Unassembled WGS sequence"/>
</dbReference>
<reference evidence="5" key="1">
    <citation type="journal article" date="2019" name="Int. J. Syst. Evol. Microbiol.">
        <title>The Global Catalogue of Microorganisms (GCM) 10K type strain sequencing project: providing services to taxonomists for standard genome sequencing and annotation.</title>
        <authorList>
            <consortium name="The Broad Institute Genomics Platform"/>
            <consortium name="The Broad Institute Genome Sequencing Center for Infectious Disease"/>
            <person name="Wu L."/>
            <person name="Ma J."/>
        </authorList>
    </citation>
    <scope>NUCLEOTIDE SEQUENCE [LARGE SCALE GENOMIC DNA]</scope>
    <source>
        <strain evidence="5">JCM 16601</strain>
    </source>
</reference>
<accession>A0ABP7P9Z1</accession>
<dbReference type="SUPFAM" id="SSF51735">
    <property type="entry name" value="NAD(P)-binding Rossmann-fold domains"/>
    <property type="match status" value="1"/>
</dbReference>
<dbReference type="PRINTS" id="PR00081">
    <property type="entry name" value="GDHRDH"/>
</dbReference>
<dbReference type="Gene3D" id="3.40.50.720">
    <property type="entry name" value="NAD(P)-binding Rossmann-like Domain"/>
    <property type="match status" value="1"/>
</dbReference>
<protein>
    <submittedName>
        <fullName evidence="4">SDR family oxidoreductase</fullName>
    </submittedName>
</protein>
<evidence type="ECO:0000313" key="4">
    <source>
        <dbReference type="EMBL" id="GAA3962188.1"/>
    </source>
</evidence>
<dbReference type="PANTHER" id="PTHR43639">
    <property type="entry name" value="OXIDOREDUCTASE, SHORT-CHAIN DEHYDROGENASE/REDUCTASE FAMILY (AFU_ORTHOLOGUE AFUA_5G02870)"/>
    <property type="match status" value="1"/>
</dbReference>
<dbReference type="InterPro" id="IPR036291">
    <property type="entry name" value="NAD(P)-bd_dom_sf"/>
</dbReference>
<evidence type="ECO:0000256" key="3">
    <source>
        <dbReference type="RuleBase" id="RU000363"/>
    </source>
</evidence>
<evidence type="ECO:0000313" key="5">
    <source>
        <dbReference type="Proteomes" id="UP001500742"/>
    </source>
</evidence>
<keyword evidence="2" id="KW-0560">Oxidoreductase</keyword>
<name>A0ABP7P9Z1_9SPHI</name>
<dbReference type="PANTHER" id="PTHR43639:SF1">
    <property type="entry name" value="SHORT-CHAIN DEHYDROGENASE_REDUCTASE FAMILY PROTEIN"/>
    <property type="match status" value="1"/>
</dbReference>
<dbReference type="Pfam" id="PF00106">
    <property type="entry name" value="adh_short"/>
    <property type="match status" value="1"/>
</dbReference>
<evidence type="ECO:0000256" key="2">
    <source>
        <dbReference type="ARBA" id="ARBA00023002"/>
    </source>
</evidence>
<dbReference type="InterPro" id="IPR002347">
    <property type="entry name" value="SDR_fam"/>
</dbReference>